<protein>
    <submittedName>
        <fullName evidence="2">Uncharacterized protein</fullName>
    </submittedName>
</protein>
<accession>A0A5J4JKJ3</accession>
<feature type="transmembrane region" description="Helical" evidence="1">
    <location>
        <begin position="112"/>
        <end position="133"/>
    </location>
</feature>
<feature type="transmembrane region" description="Helical" evidence="1">
    <location>
        <begin position="52"/>
        <end position="70"/>
    </location>
</feature>
<dbReference type="AlphaFoldDB" id="A0A5J4JKJ3"/>
<comment type="caution">
    <text evidence="2">The sequence shown here is derived from an EMBL/GenBank/DDBJ whole genome shotgun (WGS) entry which is preliminary data.</text>
</comment>
<keyword evidence="1" id="KW-1133">Transmembrane helix</keyword>
<sequence>MPGFAQLLAGSYIKGILFIFLEFIINVNSRFNEAIMLSFLGKTAEAGETVDYGWLMFYPCLYFFAMWDAYKTSWSNPPKHSYLPFAFAAYFVTLGLMVSPAAVFWHKPVGPVFFPMMFAIPGLLIGGVIRKIVQKKSR</sequence>
<dbReference type="EMBL" id="BKZQ01000039">
    <property type="protein sequence ID" value="GER71215.1"/>
    <property type="molecule type" value="Genomic_DNA"/>
</dbReference>
<organism evidence="2 3">
    <name type="scientific">Weizmannia acidilactici</name>
    <dbReference type="NCBI Taxonomy" id="2607726"/>
    <lineage>
        <taxon>Bacteria</taxon>
        <taxon>Bacillati</taxon>
        <taxon>Bacillota</taxon>
        <taxon>Bacilli</taxon>
        <taxon>Bacillales</taxon>
        <taxon>Bacillaceae</taxon>
        <taxon>Heyndrickxia</taxon>
    </lineage>
</organism>
<feature type="transmembrane region" description="Helical" evidence="1">
    <location>
        <begin position="82"/>
        <end position="106"/>
    </location>
</feature>
<keyword evidence="3" id="KW-1185">Reference proteome</keyword>
<feature type="transmembrane region" description="Helical" evidence="1">
    <location>
        <begin position="12"/>
        <end position="32"/>
    </location>
</feature>
<evidence type="ECO:0000313" key="3">
    <source>
        <dbReference type="Proteomes" id="UP000391919"/>
    </source>
</evidence>
<gene>
    <name evidence="2" type="ORF">BpJC7_25180</name>
</gene>
<name>A0A5J4JKJ3_9BACI</name>
<evidence type="ECO:0000313" key="2">
    <source>
        <dbReference type="EMBL" id="GER71215.1"/>
    </source>
</evidence>
<reference evidence="2 3" key="1">
    <citation type="submission" date="2019-09" db="EMBL/GenBank/DDBJ databases">
        <title>Draft genome sequence of Bacillus sp. JC-7.</title>
        <authorList>
            <person name="Tanaka N."/>
            <person name="Shiwa Y."/>
            <person name="Fujita N."/>
            <person name="Tanasupawat S."/>
        </authorList>
    </citation>
    <scope>NUCLEOTIDE SEQUENCE [LARGE SCALE GENOMIC DNA]</scope>
    <source>
        <strain evidence="2 3">JC-7</strain>
    </source>
</reference>
<proteinExistence type="predicted"/>
<keyword evidence="1" id="KW-0812">Transmembrane</keyword>
<dbReference type="Proteomes" id="UP000391919">
    <property type="component" value="Unassembled WGS sequence"/>
</dbReference>
<keyword evidence="1" id="KW-0472">Membrane</keyword>
<evidence type="ECO:0000256" key="1">
    <source>
        <dbReference type="SAM" id="Phobius"/>
    </source>
</evidence>